<evidence type="ECO:0000313" key="6">
    <source>
        <dbReference type="EMBL" id="PAV91601.1"/>
    </source>
</evidence>
<dbReference type="GO" id="GO:0005652">
    <property type="term" value="C:nuclear lamina"/>
    <property type="evidence" value="ECO:0007669"/>
    <property type="project" value="TreeGrafter"/>
</dbReference>
<keyword evidence="2 4" id="KW-0175">Coiled coil</keyword>
<evidence type="ECO:0000256" key="3">
    <source>
        <dbReference type="ARBA" id="ARBA00023242"/>
    </source>
</evidence>
<dbReference type="Gene3D" id="2.60.40.1260">
    <property type="entry name" value="Lamin Tail domain"/>
    <property type="match status" value="1"/>
</dbReference>
<dbReference type="GO" id="GO:0005200">
    <property type="term" value="F:structural constituent of cytoskeleton"/>
    <property type="evidence" value="ECO:0007669"/>
    <property type="project" value="TreeGrafter"/>
</dbReference>
<proteinExistence type="predicted"/>
<sequence>MEYTSMLEEKVESLEKERDDLLEQLKKMNEYRKEEKAILMEEIYKKDKTIEELQDTLRDSEETIRNIHREFATYKTKSEEKARQDKSLTDANLSQLSLSEKSFVKGETRFRGNICISACEPSGKYIILENTSGAKDEDISGFQIEQYVDNHPILKYDLPLIILRVGKSIKIYARNGGGRHAPPASIIANEISCWGQGDCVETVLTNTDGHNVARHEQTRGYK</sequence>
<dbReference type="GO" id="GO:0006998">
    <property type="term" value="P:nuclear envelope organization"/>
    <property type="evidence" value="ECO:0007669"/>
    <property type="project" value="TreeGrafter"/>
</dbReference>
<comment type="subcellular location">
    <subcellularLocation>
        <location evidence="1">Nucleus</location>
    </subcellularLocation>
</comment>
<dbReference type="PANTHER" id="PTHR45721">
    <property type="entry name" value="LAMIN DM0-RELATED"/>
    <property type="match status" value="1"/>
</dbReference>
<dbReference type="GO" id="GO:0090435">
    <property type="term" value="P:protein localization to nuclear envelope"/>
    <property type="evidence" value="ECO:0007669"/>
    <property type="project" value="TreeGrafter"/>
</dbReference>
<dbReference type="OrthoDB" id="10031302at2759"/>
<evidence type="ECO:0000259" key="5">
    <source>
        <dbReference type="PROSITE" id="PS51841"/>
    </source>
</evidence>
<dbReference type="SUPFAM" id="SSF74853">
    <property type="entry name" value="Lamin A/C globular tail domain"/>
    <property type="match status" value="1"/>
</dbReference>
<dbReference type="Pfam" id="PF00932">
    <property type="entry name" value="LTD"/>
    <property type="match status" value="1"/>
</dbReference>
<feature type="domain" description="LTD" evidence="5">
    <location>
        <begin position="92"/>
        <end position="219"/>
    </location>
</feature>
<comment type="caution">
    <text evidence="6">The sequence shown here is derived from an EMBL/GenBank/DDBJ whole genome shotgun (WGS) entry which is preliminary data.</text>
</comment>
<dbReference type="PANTHER" id="PTHR45721:SF11">
    <property type="entry name" value="LAMIN DM0-RELATED"/>
    <property type="match status" value="1"/>
</dbReference>
<name>A0A2A2LZB4_9BILA</name>
<feature type="coiled-coil region" evidence="4">
    <location>
        <begin position="4"/>
        <end position="70"/>
    </location>
</feature>
<dbReference type="Proteomes" id="UP000218231">
    <property type="component" value="Unassembled WGS sequence"/>
</dbReference>
<organism evidence="6 7">
    <name type="scientific">Diploscapter pachys</name>
    <dbReference type="NCBI Taxonomy" id="2018661"/>
    <lineage>
        <taxon>Eukaryota</taxon>
        <taxon>Metazoa</taxon>
        <taxon>Ecdysozoa</taxon>
        <taxon>Nematoda</taxon>
        <taxon>Chromadorea</taxon>
        <taxon>Rhabditida</taxon>
        <taxon>Rhabditina</taxon>
        <taxon>Rhabditomorpha</taxon>
        <taxon>Rhabditoidea</taxon>
        <taxon>Rhabditidae</taxon>
        <taxon>Diploscapter</taxon>
    </lineage>
</organism>
<dbReference type="PROSITE" id="PS51841">
    <property type="entry name" value="LTD"/>
    <property type="match status" value="1"/>
</dbReference>
<gene>
    <name evidence="6" type="ORF">WR25_08450</name>
</gene>
<accession>A0A2A2LZB4</accession>
<dbReference type="InterPro" id="IPR001322">
    <property type="entry name" value="Lamin_tail_dom"/>
</dbReference>
<evidence type="ECO:0000256" key="2">
    <source>
        <dbReference type="ARBA" id="ARBA00023054"/>
    </source>
</evidence>
<keyword evidence="7" id="KW-1185">Reference proteome</keyword>
<reference evidence="6 7" key="1">
    <citation type="journal article" date="2017" name="Curr. Biol.">
        <title>Genome architecture and evolution of a unichromosomal asexual nematode.</title>
        <authorList>
            <person name="Fradin H."/>
            <person name="Zegar C."/>
            <person name="Gutwein M."/>
            <person name="Lucas J."/>
            <person name="Kovtun M."/>
            <person name="Corcoran D."/>
            <person name="Baugh L.R."/>
            <person name="Kiontke K."/>
            <person name="Gunsalus K."/>
            <person name="Fitch D.H."/>
            <person name="Piano F."/>
        </authorList>
    </citation>
    <scope>NUCLEOTIDE SEQUENCE [LARGE SCALE GENOMIC DNA]</scope>
    <source>
        <strain evidence="6">PF1309</strain>
    </source>
</reference>
<keyword evidence="3" id="KW-0539">Nucleus</keyword>
<dbReference type="GO" id="GO:0051664">
    <property type="term" value="P:nuclear pore localization"/>
    <property type="evidence" value="ECO:0007669"/>
    <property type="project" value="TreeGrafter"/>
</dbReference>
<evidence type="ECO:0000256" key="4">
    <source>
        <dbReference type="SAM" id="Coils"/>
    </source>
</evidence>
<dbReference type="EMBL" id="LIAE01006303">
    <property type="protein sequence ID" value="PAV91601.1"/>
    <property type="molecule type" value="Genomic_DNA"/>
</dbReference>
<evidence type="ECO:0000256" key="1">
    <source>
        <dbReference type="ARBA" id="ARBA00004123"/>
    </source>
</evidence>
<dbReference type="STRING" id="2018661.A0A2A2LZB4"/>
<dbReference type="GO" id="GO:0031507">
    <property type="term" value="P:heterochromatin formation"/>
    <property type="evidence" value="ECO:0007669"/>
    <property type="project" value="TreeGrafter"/>
</dbReference>
<dbReference type="InterPro" id="IPR036415">
    <property type="entry name" value="Lamin_tail_dom_sf"/>
</dbReference>
<dbReference type="GO" id="GO:0007097">
    <property type="term" value="P:nuclear migration"/>
    <property type="evidence" value="ECO:0007669"/>
    <property type="project" value="TreeGrafter"/>
</dbReference>
<dbReference type="AlphaFoldDB" id="A0A2A2LZB4"/>
<evidence type="ECO:0000313" key="7">
    <source>
        <dbReference type="Proteomes" id="UP000218231"/>
    </source>
</evidence>
<protein>
    <recommendedName>
        <fullName evidence="5">LTD domain-containing protein</fullName>
    </recommendedName>
</protein>